<comment type="similarity">
    <text evidence="1">Belongs to the small GTPase superfamily. Rab family.</text>
</comment>
<dbReference type="Gene3D" id="3.40.50.300">
    <property type="entry name" value="P-loop containing nucleotide triphosphate hydrolases"/>
    <property type="match status" value="1"/>
</dbReference>
<proteinExistence type="inferred from homology"/>
<dbReference type="PROSITE" id="PS51421">
    <property type="entry name" value="RAS"/>
    <property type="match status" value="1"/>
</dbReference>
<dbReference type="EMBL" id="BRXW01000326">
    <property type="protein sequence ID" value="GMI18205.1"/>
    <property type="molecule type" value="Genomic_DNA"/>
</dbReference>
<organism evidence="3 4">
    <name type="scientific">Triparma laevis f. longispina</name>
    <dbReference type="NCBI Taxonomy" id="1714387"/>
    <lineage>
        <taxon>Eukaryota</taxon>
        <taxon>Sar</taxon>
        <taxon>Stramenopiles</taxon>
        <taxon>Ochrophyta</taxon>
        <taxon>Bolidophyceae</taxon>
        <taxon>Parmales</taxon>
        <taxon>Triparmaceae</taxon>
        <taxon>Triparma</taxon>
    </lineage>
</organism>
<dbReference type="InterPro" id="IPR005225">
    <property type="entry name" value="Small_GTP-bd"/>
</dbReference>
<dbReference type="InterPro" id="IPR027417">
    <property type="entry name" value="P-loop_NTPase"/>
</dbReference>
<feature type="region of interest" description="Disordered" evidence="2">
    <location>
        <begin position="200"/>
        <end position="224"/>
    </location>
</feature>
<dbReference type="AlphaFoldDB" id="A0A9W7FUG1"/>
<dbReference type="GO" id="GO:0003924">
    <property type="term" value="F:GTPase activity"/>
    <property type="evidence" value="ECO:0007669"/>
    <property type="project" value="InterPro"/>
</dbReference>
<keyword evidence="4" id="KW-1185">Reference proteome</keyword>
<dbReference type="SUPFAM" id="SSF52540">
    <property type="entry name" value="P-loop containing nucleoside triphosphate hydrolases"/>
    <property type="match status" value="1"/>
</dbReference>
<dbReference type="PRINTS" id="PR00449">
    <property type="entry name" value="RASTRNSFRMNG"/>
</dbReference>
<accession>A0A9W7FUG1</accession>
<comment type="caution">
    <text evidence="3">The sequence shown here is derived from an EMBL/GenBank/DDBJ whole genome shotgun (WGS) entry which is preliminary data.</text>
</comment>
<dbReference type="Proteomes" id="UP001165122">
    <property type="component" value="Unassembled WGS sequence"/>
</dbReference>
<protein>
    <submittedName>
        <fullName evidence="3">Uncharacterized protein</fullName>
    </submittedName>
</protein>
<dbReference type="InterPro" id="IPR001806">
    <property type="entry name" value="Small_GTPase"/>
</dbReference>
<dbReference type="FunFam" id="3.40.50.300:FF:001447">
    <property type="entry name" value="Ras-related protein Rab-1B"/>
    <property type="match status" value="1"/>
</dbReference>
<evidence type="ECO:0000313" key="4">
    <source>
        <dbReference type="Proteomes" id="UP001165122"/>
    </source>
</evidence>
<dbReference type="SMART" id="SM00174">
    <property type="entry name" value="RHO"/>
    <property type="match status" value="1"/>
</dbReference>
<dbReference type="Pfam" id="PF00071">
    <property type="entry name" value="Ras"/>
    <property type="match status" value="1"/>
</dbReference>
<gene>
    <name evidence="3" type="ORF">TrLO_g15049</name>
</gene>
<dbReference type="SMART" id="SM00173">
    <property type="entry name" value="RAS"/>
    <property type="match status" value="1"/>
</dbReference>
<reference evidence="4" key="1">
    <citation type="journal article" date="2023" name="Commun. Biol.">
        <title>Genome analysis of Parmales, the sister group of diatoms, reveals the evolutionary specialization of diatoms from phago-mixotrophs to photoautotrophs.</title>
        <authorList>
            <person name="Ban H."/>
            <person name="Sato S."/>
            <person name="Yoshikawa S."/>
            <person name="Yamada K."/>
            <person name="Nakamura Y."/>
            <person name="Ichinomiya M."/>
            <person name="Sato N."/>
            <person name="Blanc-Mathieu R."/>
            <person name="Endo H."/>
            <person name="Kuwata A."/>
            <person name="Ogata H."/>
        </authorList>
    </citation>
    <scope>NUCLEOTIDE SEQUENCE [LARGE SCALE GENOMIC DNA]</scope>
    <source>
        <strain evidence="4">NIES 3700</strain>
    </source>
</reference>
<dbReference type="PROSITE" id="PS51419">
    <property type="entry name" value="RAB"/>
    <property type="match status" value="1"/>
</dbReference>
<evidence type="ECO:0000313" key="3">
    <source>
        <dbReference type="EMBL" id="GMI18205.1"/>
    </source>
</evidence>
<evidence type="ECO:0000256" key="1">
    <source>
        <dbReference type="ARBA" id="ARBA00006270"/>
    </source>
</evidence>
<name>A0A9W7FUG1_9STRA</name>
<dbReference type="InterPro" id="IPR050209">
    <property type="entry name" value="Rab_GTPases_membrane_traffic"/>
</dbReference>
<dbReference type="GO" id="GO:0005525">
    <property type="term" value="F:GTP binding"/>
    <property type="evidence" value="ECO:0007669"/>
    <property type="project" value="InterPro"/>
</dbReference>
<dbReference type="PANTHER" id="PTHR47979">
    <property type="entry name" value="DRAB11-RELATED"/>
    <property type="match status" value="1"/>
</dbReference>
<dbReference type="NCBIfam" id="TIGR00231">
    <property type="entry name" value="small_GTP"/>
    <property type="match status" value="1"/>
</dbReference>
<dbReference type="OrthoDB" id="9989112at2759"/>
<sequence>MASPSHHSEFDAMYKIVLVGDAGVGKTNILGYYTAPDSEKLPDPSGNVSTFSLTPKPTVGVEFATKIILHPTTGARIKAQIWDTAGQERYRAITNSHYRRAAGALLVYDVSERSSFGNLSSWIKNLRDTAESNSNILNCVSIVGNKCDKPSLVSMLEHSEVTSKFGLTLSARTSAKTGEGIQKAFEELVVKVYESDPARGRKNGGRGISLKKVGSGDNSSGGCC</sequence>
<evidence type="ECO:0000256" key="2">
    <source>
        <dbReference type="SAM" id="MobiDB-lite"/>
    </source>
</evidence>
<dbReference type="SMART" id="SM00175">
    <property type="entry name" value="RAB"/>
    <property type="match status" value="1"/>
</dbReference>